<dbReference type="EMBL" id="CP089984">
    <property type="protein sequence ID" value="WXB12251.1"/>
    <property type="molecule type" value="Genomic_DNA"/>
</dbReference>
<accession>A0ABZ2LSW8</accession>
<dbReference type="Proteomes" id="UP001370348">
    <property type="component" value="Chromosome"/>
</dbReference>
<sequence length="260" mass="27556">MMAAGAIAADGMAANSTEPVIAAECRAAVHLANLGAEGDLVWDTTARCDPKVLPNGAWVAVKFAYPLPAGSTFLDPRADVRPIERDGRIAGVAVAPRALDPWTSLRFSIRTRNEGRGTSAKLTPPLLDGDLPQIVAFGNAELTFEPRASLDPRSRASAMAITLGDFSHAAYRDALKEGRALGARWDGPAVVLRATRAIRDEQGIEGELAPRADKTRGVYIGVGLLSLATAVGLGLVAIRFKRRSDDEHAEAVLRAEIDSL</sequence>
<name>A0ABZ2LSW8_9BACT</name>
<evidence type="ECO:0000313" key="2">
    <source>
        <dbReference type="EMBL" id="WXB12251.1"/>
    </source>
</evidence>
<evidence type="ECO:0000256" key="1">
    <source>
        <dbReference type="SAM" id="Phobius"/>
    </source>
</evidence>
<keyword evidence="1" id="KW-0472">Membrane</keyword>
<keyword evidence="1" id="KW-0812">Transmembrane</keyword>
<evidence type="ECO:0000313" key="3">
    <source>
        <dbReference type="Proteomes" id="UP001370348"/>
    </source>
</evidence>
<feature type="transmembrane region" description="Helical" evidence="1">
    <location>
        <begin position="218"/>
        <end position="238"/>
    </location>
</feature>
<protein>
    <submittedName>
        <fullName evidence="2">Uncharacterized protein</fullName>
    </submittedName>
</protein>
<dbReference type="RefSeq" id="WP_394821871.1">
    <property type="nucleotide sequence ID" value="NZ_CP089984.1"/>
</dbReference>
<keyword evidence="3" id="KW-1185">Reference proteome</keyword>
<organism evidence="2 3">
    <name type="scientific">Pendulispora albinea</name>
    <dbReference type="NCBI Taxonomy" id="2741071"/>
    <lineage>
        <taxon>Bacteria</taxon>
        <taxon>Pseudomonadati</taxon>
        <taxon>Myxococcota</taxon>
        <taxon>Myxococcia</taxon>
        <taxon>Myxococcales</taxon>
        <taxon>Sorangiineae</taxon>
        <taxon>Pendulisporaceae</taxon>
        <taxon>Pendulispora</taxon>
    </lineage>
</organism>
<proteinExistence type="predicted"/>
<keyword evidence="1" id="KW-1133">Transmembrane helix</keyword>
<gene>
    <name evidence="2" type="ORF">LZC94_30930</name>
</gene>
<reference evidence="2 3" key="1">
    <citation type="submission" date="2021-12" db="EMBL/GenBank/DDBJ databases">
        <title>Discovery of the Pendulisporaceae a myxobacterial family with distinct sporulation behavior and unique specialized metabolism.</title>
        <authorList>
            <person name="Garcia R."/>
            <person name="Popoff A."/>
            <person name="Bader C.D."/>
            <person name="Loehr J."/>
            <person name="Walesch S."/>
            <person name="Walt C."/>
            <person name="Boldt J."/>
            <person name="Bunk B."/>
            <person name="Haeckl F.J.F.P.J."/>
            <person name="Gunesch A.P."/>
            <person name="Birkelbach J."/>
            <person name="Nuebel U."/>
            <person name="Pietschmann T."/>
            <person name="Bach T."/>
            <person name="Mueller R."/>
        </authorList>
    </citation>
    <scope>NUCLEOTIDE SEQUENCE [LARGE SCALE GENOMIC DNA]</scope>
    <source>
        <strain evidence="2 3">MSr11954</strain>
    </source>
</reference>